<dbReference type="Proteomes" id="UP000298416">
    <property type="component" value="Unassembled WGS sequence"/>
</dbReference>
<dbReference type="Gene3D" id="3.30.420.10">
    <property type="entry name" value="Ribonuclease H-like superfamily/Ribonuclease H"/>
    <property type="match status" value="1"/>
</dbReference>
<dbReference type="Pfam" id="PF01612">
    <property type="entry name" value="DNA_pol_A_exo1"/>
    <property type="match status" value="1"/>
</dbReference>
<evidence type="ECO:0000313" key="6">
    <source>
        <dbReference type="EMBL" id="KAG6437444.1"/>
    </source>
</evidence>
<comment type="caution">
    <text evidence="6">The sequence shown here is derived from an EMBL/GenBank/DDBJ whole genome shotgun (WGS) entry which is preliminary data.</text>
</comment>
<evidence type="ECO:0000256" key="2">
    <source>
        <dbReference type="ARBA" id="ARBA00022801"/>
    </source>
</evidence>
<dbReference type="GO" id="GO:0005737">
    <property type="term" value="C:cytoplasm"/>
    <property type="evidence" value="ECO:0007669"/>
    <property type="project" value="TreeGrafter"/>
</dbReference>
<dbReference type="FunFam" id="3.30.420.10:FF:000054">
    <property type="entry name" value="Werner Syndrome-like exonuclease"/>
    <property type="match status" value="1"/>
</dbReference>
<dbReference type="SUPFAM" id="SSF53098">
    <property type="entry name" value="Ribonuclease H-like"/>
    <property type="match status" value="1"/>
</dbReference>
<evidence type="ECO:0000259" key="5">
    <source>
        <dbReference type="PROSITE" id="PS50158"/>
    </source>
</evidence>
<dbReference type="InterPro" id="IPR054722">
    <property type="entry name" value="PolX-like_BBD"/>
</dbReference>
<feature type="region of interest" description="Disordered" evidence="4">
    <location>
        <begin position="332"/>
        <end position="368"/>
    </location>
</feature>
<accession>A0A8X9AE84</accession>
<dbReference type="GO" id="GO:0003676">
    <property type="term" value="F:nucleic acid binding"/>
    <property type="evidence" value="ECO:0007669"/>
    <property type="project" value="InterPro"/>
</dbReference>
<reference evidence="6" key="1">
    <citation type="submission" date="2018-01" db="EMBL/GenBank/DDBJ databases">
        <authorList>
            <person name="Mao J.F."/>
        </authorList>
    </citation>
    <scope>NUCLEOTIDE SEQUENCE</scope>
    <source>
        <strain evidence="6">Huo1</strain>
        <tissue evidence="6">Leaf</tissue>
    </source>
</reference>
<name>A0A8X9AE84_SALSN</name>
<dbReference type="CDD" id="cd06141">
    <property type="entry name" value="WRN_exo"/>
    <property type="match status" value="1"/>
</dbReference>
<evidence type="ECO:0000256" key="4">
    <source>
        <dbReference type="SAM" id="MobiDB-lite"/>
    </source>
</evidence>
<feature type="region of interest" description="Disordered" evidence="4">
    <location>
        <begin position="527"/>
        <end position="548"/>
    </location>
</feature>
<dbReference type="InterPro" id="IPR036875">
    <property type="entry name" value="Znf_CCHC_sf"/>
</dbReference>
<keyword evidence="1" id="KW-0540">Nuclease</keyword>
<dbReference type="AlphaFoldDB" id="A0A8X9AE84"/>
<keyword evidence="7" id="KW-1185">Reference proteome</keyword>
<dbReference type="InterPro" id="IPR051132">
    <property type="entry name" value="3-5_Exonuclease_domain"/>
</dbReference>
<dbReference type="SMART" id="SM00343">
    <property type="entry name" value="ZnF_C2HC"/>
    <property type="match status" value="1"/>
</dbReference>
<protein>
    <recommendedName>
        <fullName evidence="5">CCHC-type domain-containing protein</fullName>
    </recommendedName>
</protein>
<feature type="compositionally biased region" description="Acidic residues" evidence="4">
    <location>
        <begin position="568"/>
        <end position="584"/>
    </location>
</feature>
<proteinExistence type="predicted"/>
<reference evidence="6" key="2">
    <citation type="submission" date="2020-08" db="EMBL/GenBank/DDBJ databases">
        <title>Plant Genome Project.</title>
        <authorList>
            <person name="Zhang R.-G."/>
        </authorList>
    </citation>
    <scope>NUCLEOTIDE SEQUENCE</scope>
    <source>
        <strain evidence="6">Huo1</strain>
        <tissue evidence="6">Leaf</tissue>
    </source>
</reference>
<feature type="domain" description="CCHC-type" evidence="5">
    <location>
        <begin position="377"/>
        <end position="390"/>
    </location>
</feature>
<evidence type="ECO:0000256" key="1">
    <source>
        <dbReference type="ARBA" id="ARBA00022722"/>
    </source>
</evidence>
<dbReference type="Gene3D" id="4.10.60.10">
    <property type="entry name" value="Zinc finger, CCHC-type"/>
    <property type="match status" value="1"/>
</dbReference>
<sequence>MSSISLNPRTSKYHVTFAGTTIETTVTDKAHIASDWVREITALHGTSPAVVGLDVEWRPHHVSYMSNKSATLQLCINDKCLIMQLFYMDQIPQSIKDFLLSPNFTFVGIEVEDDVKKLRNEYGLDCLKSKDIRAAAKARWPYRFRRPGLKDLAKELCGLNMLKPKHVCMSNWEARVLSEAQVEYACIDAFASFKIGHKLTFEVCGYIRMWVDDNVRNLVENEKNAKTLWNTLEKLYASKTGKNKLYLLKQLINLRYSESSSISNHVNEFQGVLNQLSSVGVTFEDEILGLWLLNTLPDSWETFRVSHTNYAPEEKMSFDYAKNGILNEEIRRKTQGTSSHNELLFTEQRGRNPNRCQDNSGKSRSKSRSSKYKDVECYYCHKPGHIKKNCWSLKNKENGNNKNTDRSEEDSIDCVAAATINVTPRREFLNTYTIGDFSPLRMSNSGLTKVVGIGNINLKMKNGSTVLLRDVRHALDVRLNLISIGRLDSDGYGNNFVDGKWKINKGSLILSKVFTRIIAQEAKSSDSHSHDDLVDIDPSSIPHLPTTVGGDAVEAEMQLDDFFDYQQDENLENPPDIDDNDPQDIEPRRSTRERQHSTRYSSSGYVLLTNGGELEYFEEAMEGMDKLNWFLAMKDEMKSFHDNDTFDLISLPKGKRALKNRWIHILK</sequence>
<dbReference type="GO" id="GO:0005634">
    <property type="term" value="C:nucleus"/>
    <property type="evidence" value="ECO:0007669"/>
    <property type="project" value="TreeGrafter"/>
</dbReference>
<dbReference type="GO" id="GO:0008270">
    <property type="term" value="F:zinc ion binding"/>
    <property type="evidence" value="ECO:0007669"/>
    <property type="project" value="UniProtKB-KW"/>
</dbReference>
<gene>
    <name evidence="6" type="ORF">SASPL_102361</name>
</gene>
<dbReference type="GO" id="GO:0006139">
    <property type="term" value="P:nucleobase-containing compound metabolic process"/>
    <property type="evidence" value="ECO:0007669"/>
    <property type="project" value="InterPro"/>
</dbReference>
<dbReference type="SUPFAM" id="SSF57756">
    <property type="entry name" value="Retrovirus zinc finger-like domains"/>
    <property type="match status" value="1"/>
</dbReference>
<feature type="compositionally biased region" description="Basic and acidic residues" evidence="4">
    <location>
        <begin position="585"/>
        <end position="596"/>
    </location>
</feature>
<dbReference type="GO" id="GO:0008408">
    <property type="term" value="F:3'-5' exonuclease activity"/>
    <property type="evidence" value="ECO:0007669"/>
    <property type="project" value="InterPro"/>
</dbReference>
<keyword evidence="3" id="KW-0862">Zinc</keyword>
<keyword evidence="3" id="KW-0863">Zinc-finger</keyword>
<keyword evidence="3" id="KW-0479">Metal-binding</keyword>
<dbReference type="PANTHER" id="PTHR13620">
    <property type="entry name" value="3-5 EXONUCLEASE"/>
    <property type="match status" value="1"/>
</dbReference>
<dbReference type="InterPro" id="IPR036397">
    <property type="entry name" value="RNaseH_sf"/>
</dbReference>
<dbReference type="SMART" id="SM00474">
    <property type="entry name" value="35EXOc"/>
    <property type="match status" value="1"/>
</dbReference>
<feature type="region of interest" description="Disordered" evidence="4">
    <location>
        <begin position="568"/>
        <end position="598"/>
    </location>
</feature>
<evidence type="ECO:0000256" key="3">
    <source>
        <dbReference type="PROSITE-ProRule" id="PRU00047"/>
    </source>
</evidence>
<dbReference type="PROSITE" id="PS50158">
    <property type="entry name" value="ZF_CCHC"/>
    <property type="match status" value="1"/>
</dbReference>
<dbReference type="Pfam" id="PF22936">
    <property type="entry name" value="Pol_BBD"/>
    <property type="match status" value="1"/>
</dbReference>
<organism evidence="6">
    <name type="scientific">Salvia splendens</name>
    <name type="common">Scarlet sage</name>
    <dbReference type="NCBI Taxonomy" id="180675"/>
    <lineage>
        <taxon>Eukaryota</taxon>
        <taxon>Viridiplantae</taxon>
        <taxon>Streptophyta</taxon>
        <taxon>Embryophyta</taxon>
        <taxon>Tracheophyta</taxon>
        <taxon>Spermatophyta</taxon>
        <taxon>Magnoliopsida</taxon>
        <taxon>eudicotyledons</taxon>
        <taxon>Gunneridae</taxon>
        <taxon>Pentapetalae</taxon>
        <taxon>asterids</taxon>
        <taxon>lamiids</taxon>
        <taxon>Lamiales</taxon>
        <taxon>Lamiaceae</taxon>
        <taxon>Nepetoideae</taxon>
        <taxon>Mentheae</taxon>
        <taxon>Salviinae</taxon>
        <taxon>Salvia</taxon>
        <taxon>Salvia subgen. Calosphace</taxon>
        <taxon>core Calosphace</taxon>
    </lineage>
</organism>
<dbReference type="EMBL" id="PNBA02000001">
    <property type="protein sequence ID" value="KAG6437444.1"/>
    <property type="molecule type" value="Genomic_DNA"/>
</dbReference>
<dbReference type="InterPro" id="IPR012337">
    <property type="entry name" value="RNaseH-like_sf"/>
</dbReference>
<dbReference type="PANTHER" id="PTHR13620:SF121">
    <property type="entry name" value="EMB|CAB82946.1-RELATED"/>
    <property type="match status" value="1"/>
</dbReference>
<dbReference type="InterPro" id="IPR001878">
    <property type="entry name" value="Znf_CCHC"/>
</dbReference>
<keyword evidence="2" id="KW-0378">Hydrolase</keyword>
<dbReference type="InterPro" id="IPR002562">
    <property type="entry name" value="3'-5'_exonuclease_dom"/>
</dbReference>
<evidence type="ECO:0000313" key="7">
    <source>
        <dbReference type="Proteomes" id="UP000298416"/>
    </source>
</evidence>
<dbReference type="Pfam" id="PF14223">
    <property type="entry name" value="Retrotran_gag_2"/>
    <property type="match status" value="1"/>
</dbReference>